<gene>
    <name evidence="6" type="ORF">F53441_12562</name>
</gene>
<dbReference type="SUPFAM" id="SSF48403">
    <property type="entry name" value="Ankyrin repeat"/>
    <property type="match status" value="1"/>
</dbReference>
<name>A0A8H4NLC8_9HYPO</name>
<dbReference type="InterPro" id="IPR002110">
    <property type="entry name" value="Ankyrin_rpt"/>
</dbReference>
<dbReference type="PROSITE" id="PS50088">
    <property type="entry name" value="ANK_REPEAT"/>
    <property type="match status" value="4"/>
</dbReference>
<evidence type="ECO:0000256" key="2">
    <source>
        <dbReference type="PROSITE-ProRule" id="PRU00023"/>
    </source>
</evidence>
<dbReference type="PANTHER" id="PTHR10039">
    <property type="entry name" value="AMELOGENIN"/>
    <property type="match status" value="1"/>
</dbReference>
<feature type="repeat" description="ANK" evidence="2">
    <location>
        <begin position="674"/>
        <end position="706"/>
    </location>
</feature>
<dbReference type="Gene3D" id="3.40.50.300">
    <property type="entry name" value="P-loop containing nucleotide triphosphate hydrolases"/>
    <property type="match status" value="1"/>
</dbReference>
<evidence type="ECO:0000256" key="3">
    <source>
        <dbReference type="SAM" id="MobiDB-lite"/>
    </source>
</evidence>
<dbReference type="Gene3D" id="1.25.40.20">
    <property type="entry name" value="Ankyrin repeat-containing domain"/>
    <property type="match status" value="1"/>
</dbReference>
<evidence type="ECO:0000313" key="6">
    <source>
        <dbReference type="EMBL" id="KAF4439455.1"/>
    </source>
</evidence>
<sequence length="773" mass="86286">MDSDIEEIIPPKKRLRTDKTREEAEEAGPSSQGLSFDAYGTGDQLNAPWGVVNKSAGGGDQFPGAMINGNLYFAFPEIHSRSQDIDTAARGTCKWLPQHQTFKNWASSNQGLLWIKGKPGSGKSTLLRYVLEHAAEICNIKEGALTLSFFFHGRGSELQKTPLGLFRSLLHQILYQVPDAAQDLVGTFEQRCKSIGKPGERWQWHSGELQHFLKLILPRVLDTCPVWLFIDALDECGRKDATQLVQNFKSLLQEPSSTSSKLHICFTCRHYPILTQVCPFEICLEYVNEWDISIYVRTQLSESPKLIASSIPDLIIERAEGVFMWARLVVDKAVYLDNEGEGLSRITKEIYDVPPDLDELYLGLIRSMDKKFTSLKLIQWICFAIRPLSLDELRWAMLIEADCPHRSLDECQIIGDYPSDHSVIKRRLQTLSCGLAEVTSDTKVVQFIHQSVKDFFTQKGILALDESTKGDIAGIIHQRLSRICLCYLAMDEIGLEKTDRHLYLKSYRKSKFPFLAYATTSWVEHAKKSDARSIPQEDLIEYFMGSSNTLIERWVYIYGALNSYSHFFAPEGTNLIHVVSGHGMEKALRAILQRAEEVGISINSKDSEGQTPLLLAAKEGHEAIVRLLLDHGAHIEAVDEEYRKPLSLAARNGQDPVVQLLLDHGADIEAVDWRGDTPLSRAAENGHDANVQLLLDGGADIEAVDGFGRTSLSLAAGNGNETIVRLLLDRGAHTKVVDSYGCTPLKRAIHGSYDAIVELLQAHVAQTSSSTLP</sequence>
<dbReference type="PANTHER" id="PTHR10039:SF5">
    <property type="entry name" value="NACHT DOMAIN-CONTAINING PROTEIN"/>
    <property type="match status" value="1"/>
</dbReference>
<evidence type="ECO:0000259" key="4">
    <source>
        <dbReference type="Pfam" id="PF17106"/>
    </source>
</evidence>
<dbReference type="InterPro" id="IPR036770">
    <property type="entry name" value="Ankyrin_rpt-contain_sf"/>
</dbReference>
<dbReference type="Pfam" id="PF17106">
    <property type="entry name" value="NACHT_sigma"/>
    <property type="match status" value="1"/>
</dbReference>
<evidence type="ECO:0000256" key="1">
    <source>
        <dbReference type="ARBA" id="ARBA00022737"/>
    </source>
</evidence>
<dbReference type="SMART" id="SM00248">
    <property type="entry name" value="ANK"/>
    <property type="match status" value="6"/>
</dbReference>
<evidence type="ECO:0000313" key="7">
    <source>
        <dbReference type="Proteomes" id="UP000605986"/>
    </source>
</evidence>
<dbReference type="SUPFAM" id="SSF52540">
    <property type="entry name" value="P-loop containing nucleoside triphosphate hydrolases"/>
    <property type="match status" value="1"/>
</dbReference>
<accession>A0A8H4NLC8</accession>
<proteinExistence type="predicted"/>
<keyword evidence="7" id="KW-1185">Reference proteome</keyword>
<feature type="repeat" description="ANK" evidence="2">
    <location>
        <begin position="641"/>
        <end position="673"/>
    </location>
</feature>
<dbReference type="InterPro" id="IPR031353">
    <property type="entry name" value="NACHT_sigma"/>
</dbReference>
<keyword evidence="2" id="KW-0040">ANK repeat</keyword>
<protein>
    <submittedName>
        <fullName evidence="6">Ankyrin repeats (3 copies) domain-containing protein</fullName>
    </submittedName>
</protein>
<feature type="repeat" description="ANK" evidence="2">
    <location>
        <begin position="707"/>
        <end position="739"/>
    </location>
</feature>
<dbReference type="Pfam" id="PF24883">
    <property type="entry name" value="NPHP3_N"/>
    <property type="match status" value="1"/>
</dbReference>
<feature type="domain" description="Nephrocystin 3-like N-terminal" evidence="5">
    <location>
        <begin position="91"/>
        <end position="269"/>
    </location>
</feature>
<dbReference type="EMBL" id="JAADJG010000689">
    <property type="protein sequence ID" value="KAF4439455.1"/>
    <property type="molecule type" value="Genomic_DNA"/>
</dbReference>
<dbReference type="Pfam" id="PF12796">
    <property type="entry name" value="Ank_2"/>
    <property type="match status" value="2"/>
</dbReference>
<dbReference type="InterPro" id="IPR056884">
    <property type="entry name" value="NPHP3-like_N"/>
</dbReference>
<dbReference type="PROSITE" id="PS50297">
    <property type="entry name" value="ANK_REP_REGION"/>
    <property type="match status" value="4"/>
</dbReference>
<dbReference type="PRINTS" id="PR01415">
    <property type="entry name" value="ANKYRIN"/>
</dbReference>
<evidence type="ECO:0000259" key="5">
    <source>
        <dbReference type="Pfam" id="PF24883"/>
    </source>
</evidence>
<feature type="domain" description="NACHT-NTPase sigma" evidence="4">
    <location>
        <begin position="35"/>
        <end position="73"/>
    </location>
</feature>
<feature type="repeat" description="ANK" evidence="2">
    <location>
        <begin position="608"/>
        <end position="640"/>
    </location>
</feature>
<dbReference type="Proteomes" id="UP000605986">
    <property type="component" value="Unassembled WGS sequence"/>
</dbReference>
<comment type="caution">
    <text evidence="6">The sequence shown here is derived from an EMBL/GenBank/DDBJ whole genome shotgun (WGS) entry which is preliminary data.</text>
</comment>
<reference evidence="6" key="1">
    <citation type="submission" date="2020-01" db="EMBL/GenBank/DDBJ databases">
        <title>Identification and distribution of gene clusters putatively required for synthesis of sphingolipid metabolism inhibitors in phylogenetically diverse species of the filamentous fungus Fusarium.</title>
        <authorList>
            <person name="Kim H.-S."/>
            <person name="Busman M."/>
            <person name="Brown D.W."/>
            <person name="Divon H."/>
            <person name="Uhlig S."/>
            <person name="Proctor R.H."/>
        </authorList>
    </citation>
    <scope>NUCLEOTIDE SEQUENCE</scope>
    <source>
        <strain evidence="6">NRRL 53441</strain>
    </source>
</reference>
<dbReference type="OrthoDB" id="7464126at2759"/>
<organism evidence="6 7">
    <name type="scientific">Fusarium austroafricanum</name>
    <dbReference type="NCBI Taxonomy" id="2364996"/>
    <lineage>
        <taxon>Eukaryota</taxon>
        <taxon>Fungi</taxon>
        <taxon>Dikarya</taxon>
        <taxon>Ascomycota</taxon>
        <taxon>Pezizomycotina</taxon>
        <taxon>Sordariomycetes</taxon>
        <taxon>Hypocreomycetidae</taxon>
        <taxon>Hypocreales</taxon>
        <taxon>Nectriaceae</taxon>
        <taxon>Fusarium</taxon>
        <taxon>Fusarium concolor species complex</taxon>
    </lineage>
</organism>
<keyword evidence="1" id="KW-0677">Repeat</keyword>
<dbReference type="Pfam" id="PF00023">
    <property type="entry name" value="Ank"/>
    <property type="match status" value="1"/>
</dbReference>
<dbReference type="InterPro" id="IPR027417">
    <property type="entry name" value="P-loop_NTPase"/>
</dbReference>
<feature type="region of interest" description="Disordered" evidence="3">
    <location>
        <begin position="1"/>
        <end position="37"/>
    </location>
</feature>
<dbReference type="AlphaFoldDB" id="A0A8H4NLC8"/>